<dbReference type="OrthoDB" id="9952579at2"/>
<dbReference type="EMBL" id="HE971709">
    <property type="protein sequence ID" value="CCK32617.1"/>
    <property type="molecule type" value="Genomic_DNA"/>
</dbReference>
<dbReference type="HOGENOM" id="CLU_194649_0_0_11"/>
<dbReference type="STRING" id="1214101.BN159_8239"/>
<keyword evidence="2" id="KW-1185">Reference proteome</keyword>
<dbReference type="AlphaFoldDB" id="K4RFZ0"/>
<dbReference type="eggNOG" id="ENOG5032FAQ">
    <property type="taxonomic scope" value="Bacteria"/>
</dbReference>
<evidence type="ECO:0000313" key="1">
    <source>
        <dbReference type="EMBL" id="CCK32617.1"/>
    </source>
</evidence>
<dbReference type="Proteomes" id="UP000008043">
    <property type="component" value="Chromosome"/>
</dbReference>
<name>K4RFZ0_STRDJ</name>
<gene>
    <name evidence="1" type="ORF">BN159_8239</name>
</gene>
<evidence type="ECO:0000313" key="2">
    <source>
        <dbReference type="Proteomes" id="UP000008043"/>
    </source>
</evidence>
<dbReference type="PATRIC" id="fig|1214101.3.peg.8336"/>
<sequence length="82" mass="8488">MSRTILFDEYTSVIRDRAAAANGQTVAVNLVGGQTLTGTHAYASAAATYPAGGIDWPTVLTVTVSTKAHTVRLDHVSSIGQG</sequence>
<protein>
    <submittedName>
        <fullName evidence="1">Uncharacterized protein</fullName>
    </submittedName>
</protein>
<dbReference type="RefSeq" id="WP_015662943.1">
    <property type="nucleotide sequence ID" value="NC_020504.1"/>
</dbReference>
<proteinExistence type="predicted"/>
<accession>K4RFZ0</accession>
<organism evidence="1 2">
    <name type="scientific">Streptomyces davaonensis (strain DSM 101723 / JCM 4913 / KCC S-0913 / 768)</name>
    <dbReference type="NCBI Taxonomy" id="1214101"/>
    <lineage>
        <taxon>Bacteria</taxon>
        <taxon>Bacillati</taxon>
        <taxon>Actinomycetota</taxon>
        <taxon>Actinomycetes</taxon>
        <taxon>Kitasatosporales</taxon>
        <taxon>Streptomycetaceae</taxon>
        <taxon>Streptomyces</taxon>
    </lineage>
</organism>
<reference evidence="1 2" key="1">
    <citation type="journal article" date="2012" name="J. Bacteriol.">
        <title>Genome sequence of the bacterium Streptomyces davawensis JCM 4913 and heterologous production of the unique antibiotic roseoflavin.</title>
        <authorList>
            <person name="Jankowitsch F."/>
            <person name="Schwarz J."/>
            <person name="Ruckert C."/>
            <person name="Gust B."/>
            <person name="Szczepanowski R."/>
            <person name="Blom J."/>
            <person name="Pelzer S."/>
            <person name="Kalinowski J."/>
            <person name="Mack M."/>
        </authorList>
    </citation>
    <scope>NUCLEOTIDE SEQUENCE [LARGE SCALE GENOMIC DNA]</scope>
    <source>
        <strain evidence="2">DSM 101723 / JCM 4913 / KCC S-0913 / 768</strain>
    </source>
</reference>
<dbReference type="KEGG" id="sdv:BN159_8239"/>